<feature type="region of interest" description="Disordered" evidence="1">
    <location>
        <begin position="116"/>
        <end position="213"/>
    </location>
</feature>
<reference evidence="2 3" key="1">
    <citation type="submission" date="2020-02" db="EMBL/GenBank/DDBJ databases">
        <authorList>
            <person name="Ferguson B K."/>
        </authorList>
    </citation>
    <scope>NUCLEOTIDE SEQUENCE [LARGE SCALE GENOMIC DNA]</scope>
</reference>
<organism evidence="2 3">
    <name type="scientific">Nesidiocoris tenuis</name>
    <dbReference type="NCBI Taxonomy" id="355587"/>
    <lineage>
        <taxon>Eukaryota</taxon>
        <taxon>Metazoa</taxon>
        <taxon>Ecdysozoa</taxon>
        <taxon>Arthropoda</taxon>
        <taxon>Hexapoda</taxon>
        <taxon>Insecta</taxon>
        <taxon>Pterygota</taxon>
        <taxon>Neoptera</taxon>
        <taxon>Paraneoptera</taxon>
        <taxon>Hemiptera</taxon>
        <taxon>Heteroptera</taxon>
        <taxon>Panheteroptera</taxon>
        <taxon>Cimicomorpha</taxon>
        <taxon>Miridae</taxon>
        <taxon>Dicyphina</taxon>
        <taxon>Nesidiocoris</taxon>
    </lineage>
</organism>
<accession>A0A6H5GW81</accession>
<feature type="compositionally biased region" description="Basic and acidic residues" evidence="1">
    <location>
        <begin position="151"/>
        <end position="168"/>
    </location>
</feature>
<feature type="compositionally biased region" description="Basic and acidic residues" evidence="1">
    <location>
        <begin position="124"/>
        <end position="134"/>
    </location>
</feature>
<evidence type="ECO:0000313" key="2">
    <source>
        <dbReference type="EMBL" id="CAB0008257.1"/>
    </source>
</evidence>
<name>A0A6H5GW81_9HEMI</name>
<feature type="compositionally biased region" description="Low complexity" evidence="1">
    <location>
        <begin position="187"/>
        <end position="200"/>
    </location>
</feature>
<gene>
    <name evidence="2" type="ORF">NTEN_LOCUS13503</name>
</gene>
<protein>
    <submittedName>
        <fullName evidence="2">Uncharacterized protein</fullName>
    </submittedName>
</protein>
<feature type="compositionally biased region" description="Basic residues" evidence="1">
    <location>
        <begin position="73"/>
        <end position="82"/>
    </location>
</feature>
<keyword evidence="3" id="KW-1185">Reference proteome</keyword>
<dbReference type="AlphaFoldDB" id="A0A6H5GW81"/>
<feature type="region of interest" description="Disordered" evidence="1">
    <location>
        <begin position="1"/>
        <end position="82"/>
    </location>
</feature>
<feature type="compositionally biased region" description="Polar residues" evidence="1">
    <location>
        <begin position="43"/>
        <end position="60"/>
    </location>
</feature>
<evidence type="ECO:0000313" key="3">
    <source>
        <dbReference type="Proteomes" id="UP000479000"/>
    </source>
</evidence>
<evidence type="ECO:0000256" key="1">
    <source>
        <dbReference type="SAM" id="MobiDB-lite"/>
    </source>
</evidence>
<feature type="compositionally biased region" description="Low complexity" evidence="1">
    <location>
        <begin position="31"/>
        <end position="42"/>
    </location>
</feature>
<dbReference type="EMBL" id="CADCXU010020315">
    <property type="protein sequence ID" value="CAB0008257.1"/>
    <property type="molecule type" value="Genomic_DNA"/>
</dbReference>
<dbReference type="Proteomes" id="UP000479000">
    <property type="component" value="Unassembled WGS sequence"/>
</dbReference>
<sequence>MKGAGGLKVARRCERKVTKTRRKEMNRQGLSCSSTASSIESSQQAPPNSRDPTATPSPAQTPRGEVRGYYARTPRRERKPALRARRRGIREFFLLRNNWSAKCGEVKFGTRLVRHAAVSGSQVAEERRKSESIRKNAARRREKPPSGHLPPRRERERAPRAGASERQRVPGGLGQMSSTSAQESDRGVTTPAAATPRGTTNLKSKKGPSITVRGTISRSPASFLVPPQMRVYLASFRENAIHYASFRAGANVAPELWWDQEVGVFPYCSSGVNGALSGSFSFHNPRHSTTEGEHYAQYHDYSEGAGVSVNISKEETWHMGHFCRGRNCERGDGKKLPFTRLSYAVSNPGRSPEDLEGQPSTMTRLDRCNETFCNIFQSSTVYIIHQLLQQALAIMLAAYLISSIIKNALMLIRELCYQHANSGAGRAPWSLVCMDHGANETQRPIAPAPAARRCGAEGKLSHVDWA</sequence>
<proteinExistence type="predicted"/>